<organism evidence="3 4">
    <name type="scientific">Adiantum capillus-veneris</name>
    <name type="common">Maidenhair fern</name>
    <dbReference type="NCBI Taxonomy" id="13818"/>
    <lineage>
        <taxon>Eukaryota</taxon>
        <taxon>Viridiplantae</taxon>
        <taxon>Streptophyta</taxon>
        <taxon>Embryophyta</taxon>
        <taxon>Tracheophyta</taxon>
        <taxon>Polypodiopsida</taxon>
        <taxon>Polypodiidae</taxon>
        <taxon>Polypodiales</taxon>
        <taxon>Pteridineae</taxon>
        <taxon>Pteridaceae</taxon>
        <taxon>Vittarioideae</taxon>
        <taxon>Adiantum</taxon>
    </lineage>
</organism>
<dbReference type="OrthoDB" id="4664297at2759"/>
<dbReference type="PANTHER" id="PTHR31268">
    <property type="match status" value="1"/>
</dbReference>
<proteinExistence type="predicted"/>
<dbReference type="InterPro" id="IPR008811">
    <property type="entry name" value="Glycosyl_hydrolases_36"/>
</dbReference>
<keyword evidence="1" id="KW-0119">Carbohydrate metabolism</keyword>
<evidence type="ECO:0000313" key="3">
    <source>
        <dbReference type="EMBL" id="KAI5060025.1"/>
    </source>
</evidence>
<dbReference type="EMBL" id="JABFUD020000024">
    <property type="protein sequence ID" value="KAI5060025.1"/>
    <property type="molecule type" value="Genomic_DNA"/>
</dbReference>
<dbReference type="Proteomes" id="UP000886520">
    <property type="component" value="Chromosome 24"/>
</dbReference>
<dbReference type="Pfam" id="PF05691">
    <property type="entry name" value="Raffinose_syn"/>
    <property type="match status" value="1"/>
</dbReference>
<keyword evidence="2" id="KW-0812">Transmembrane</keyword>
<evidence type="ECO:0000256" key="1">
    <source>
        <dbReference type="ARBA" id="ARBA00023277"/>
    </source>
</evidence>
<protein>
    <submittedName>
        <fullName evidence="3">Uncharacterized protein</fullName>
    </submittedName>
</protein>
<feature type="transmembrane region" description="Helical" evidence="2">
    <location>
        <begin position="147"/>
        <end position="165"/>
    </location>
</feature>
<dbReference type="AlphaFoldDB" id="A0A9D4Z3N8"/>
<evidence type="ECO:0000313" key="4">
    <source>
        <dbReference type="Proteomes" id="UP000886520"/>
    </source>
</evidence>
<reference evidence="3" key="1">
    <citation type="submission" date="2021-01" db="EMBL/GenBank/DDBJ databases">
        <title>Adiantum capillus-veneris genome.</title>
        <authorList>
            <person name="Fang Y."/>
            <person name="Liao Q."/>
        </authorList>
    </citation>
    <scope>NUCLEOTIDE SEQUENCE</scope>
    <source>
        <strain evidence="3">H3</strain>
        <tissue evidence="3">Leaf</tissue>
    </source>
</reference>
<keyword evidence="2" id="KW-0472">Membrane</keyword>
<sequence>MVARRTLDIRDQYFGWKSHCEGGSVVAGCPWKCVLKDICFMCCFRFSLWWMMQRMGNSRKDVPMETKFFLCESKLMSSLMPESTFNEDETVYTIFLPLLEGSFRASLQGNVDDQLELYLESGGAAVKGKGGLHSVYLHAGTNPFKSTLIACAMLILICLICLGVVEMHLQTFRRREEKEMPDILNRFGWCTWDAFYTNVSADEIRQGLKRQLGQEAHKYKEKLQVPQRWEEARGSSAGSGLPGLTILQLLHPVLLGFTLNNKLAA</sequence>
<name>A0A9D4Z3N8_ADICA</name>
<accession>A0A9D4Z3N8</accession>
<keyword evidence="2" id="KW-1133">Transmembrane helix</keyword>
<gene>
    <name evidence="3" type="ORF">GOP47_0024445</name>
</gene>
<keyword evidence="4" id="KW-1185">Reference proteome</keyword>
<evidence type="ECO:0000256" key="2">
    <source>
        <dbReference type="SAM" id="Phobius"/>
    </source>
</evidence>
<comment type="caution">
    <text evidence="3">The sequence shown here is derived from an EMBL/GenBank/DDBJ whole genome shotgun (WGS) entry which is preliminary data.</text>
</comment>
<dbReference type="PANTHER" id="PTHR31268:SF32">
    <property type="entry name" value="GALACTINOL--SUCROSE GALACTOSYLTRANSFERASE 2-RELATED"/>
    <property type="match status" value="1"/>
</dbReference>